<reference evidence="1" key="1">
    <citation type="submission" date="2018-11" db="EMBL/GenBank/DDBJ databases">
        <authorList>
            <person name="Alioto T."/>
            <person name="Alioto T."/>
        </authorList>
    </citation>
    <scope>NUCLEOTIDE SEQUENCE</scope>
</reference>
<protein>
    <submittedName>
        <fullName evidence="1">Uncharacterized protein</fullName>
    </submittedName>
</protein>
<dbReference type="AlphaFoldDB" id="A0A8B6F773"/>
<proteinExistence type="predicted"/>
<feature type="non-terminal residue" evidence="1">
    <location>
        <position position="1"/>
    </location>
</feature>
<comment type="caution">
    <text evidence="1">The sequence shown here is derived from an EMBL/GenBank/DDBJ whole genome shotgun (WGS) entry which is preliminary data.</text>
</comment>
<keyword evidence="2" id="KW-1185">Reference proteome</keyword>
<sequence length="70" mass="7932">HSGVSVGSLTCHNMSPVVGHYVFWLKFLVKVKVFGQENDSIYLITNFTTRQKHTIITYLKPESPVLNVVI</sequence>
<feature type="non-terminal residue" evidence="1">
    <location>
        <position position="70"/>
    </location>
</feature>
<dbReference type="EMBL" id="UYJE01006180">
    <property type="protein sequence ID" value="VDI43703.1"/>
    <property type="molecule type" value="Genomic_DNA"/>
</dbReference>
<gene>
    <name evidence="1" type="ORF">MGAL_10B046197</name>
</gene>
<name>A0A8B6F773_MYTGA</name>
<organism evidence="1 2">
    <name type="scientific">Mytilus galloprovincialis</name>
    <name type="common">Mediterranean mussel</name>
    <dbReference type="NCBI Taxonomy" id="29158"/>
    <lineage>
        <taxon>Eukaryota</taxon>
        <taxon>Metazoa</taxon>
        <taxon>Spiralia</taxon>
        <taxon>Lophotrochozoa</taxon>
        <taxon>Mollusca</taxon>
        <taxon>Bivalvia</taxon>
        <taxon>Autobranchia</taxon>
        <taxon>Pteriomorphia</taxon>
        <taxon>Mytilida</taxon>
        <taxon>Mytiloidea</taxon>
        <taxon>Mytilidae</taxon>
        <taxon>Mytilinae</taxon>
        <taxon>Mytilus</taxon>
    </lineage>
</organism>
<accession>A0A8B6F773</accession>
<evidence type="ECO:0000313" key="1">
    <source>
        <dbReference type="EMBL" id="VDI43703.1"/>
    </source>
</evidence>
<dbReference type="Proteomes" id="UP000596742">
    <property type="component" value="Unassembled WGS sequence"/>
</dbReference>
<evidence type="ECO:0000313" key="2">
    <source>
        <dbReference type="Proteomes" id="UP000596742"/>
    </source>
</evidence>